<dbReference type="PIRSF" id="PIRSF038193">
    <property type="entry name" value="Hyaluronidase"/>
    <property type="match status" value="1"/>
</dbReference>
<evidence type="ECO:0000256" key="10">
    <source>
        <dbReference type="SAM" id="SignalP"/>
    </source>
</evidence>
<feature type="chain" id="PRO_5017484194" description="Hyaluronidase" evidence="10">
    <location>
        <begin position="32"/>
        <end position="433"/>
    </location>
</feature>
<dbReference type="Ensembl" id="ENSPNYT00000014816.1">
    <property type="protein sequence ID" value="ENSPNYP00000014449.1"/>
    <property type="gene ID" value="ENSPNYG00000010881.1"/>
</dbReference>
<feature type="glycosylation site" description="N-linked (GlcNAc...) asparagine" evidence="7">
    <location>
        <position position="313"/>
    </location>
</feature>
<evidence type="ECO:0000256" key="4">
    <source>
        <dbReference type="ARBA" id="ARBA00023295"/>
    </source>
</evidence>
<dbReference type="InterPro" id="IPR013785">
    <property type="entry name" value="Aldolase_TIM"/>
</dbReference>
<dbReference type="InterPro" id="IPR018155">
    <property type="entry name" value="Hyaluronidase"/>
</dbReference>
<dbReference type="EC" id="3.2.1.35" evidence="9"/>
<feature type="disulfide bond" evidence="8">
    <location>
        <begin position="208"/>
        <end position="224"/>
    </location>
</feature>
<evidence type="ECO:0000256" key="7">
    <source>
        <dbReference type="PIRSR" id="PIRSR038193-2"/>
    </source>
</evidence>
<evidence type="ECO:0000256" key="8">
    <source>
        <dbReference type="PIRSR" id="PIRSR038193-3"/>
    </source>
</evidence>
<feature type="disulfide bond" evidence="8">
    <location>
        <begin position="56"/>
        <end position="296"/>
    </location>
</feature>
<proteinExistence type="inferred from homology"/>
<evidence type="ECO:0000256" key="9">
    <source>
        <dbReference type="RuleBase" id="RU610713"/>
    </source>
</evidence>
<dbReference type="Gene3D" id="3.20.20.70">
    <property type="entry name" value="Aldolase class I"/>
    <property type="match status" value="2"/>
</dbReference>
<evidence type="ECO:0000256" key="2">
    <source>
        <dbReference type="ARBA" id="ARBA00008871"/>
    </source>
</evidence>
<dbReference type="Pfam" id="PF01630">
    <property type="entry name" value="Glyco_hydro_56"/>
    <property type="match status" value="2"/>
</dbReference>
<dbReference type="AlphaFoldDB" id="A0A3B4FXI3"/>
<dbReference type="GlyCosmos" id="A0A3B4FXI3">
    <property type="glycosylation" value="1 site, No reported glycans"/>
</dbReference>
<dbReference type="PANTHER" id="PTHR11769">
    <property type="entry name" value="HYALURONIDASE"/>
    <property type="match status" value="1"/>
</dbReference>
<feature type="disulfide bond" evidence="8">
    <location>
        <begin position="321"/>
        <end position="332"/>
    </location>
</feature>
<comment type="catalytic activity">
    <reaction evidence="1 9">
        <text>Random hydrolysis of (1-&gt;4)-linkages between N-acetyl-beta-D-glucosamine and D-glucuronate residues in hyaluronate.</text>
        <dbReference type="EC" id="3.2.1.35"/>
    </reaction>
</comment>
<comment type="similarity">
    <text evidence="2 5 9">Belongs to the glycosyl hydrolase 56 family.</text>
</comment>
<evidence type="ECO:0000256" key="5">
    <source>
        <dbReference type="PIRNR" id="PIRNR038193"/>
    </source>
</evidence>
<dbReference type="PRINTS" id="PR00846">
    <property type="entry name" value="GLHYDRLASE56"/>
</dbReference>
<accession>A0A3B4FXI3</accession>
<evidence type="ECO:0000313" key="11">
    <source>
        <dbReference type="Ensembl" id="ENSPNYP00000014449.1"/>
    </source>
</evidence>
<feature type="disulfide bond" evidence="8">
    <location>
        <begin position="326"/>
        <end position="381"/>
    </location>
</feature>
<keyword evidence="3 8" id="KW-1015">Disulfide bond</keyword>
<feature type="disulfide bond" evidence="8">
    <location>
        <begin position="383"/>
        <end position="389"/>
    </location>
</feature>
<keyword evidence="9" id="KW-0378">Hydrolase</keyword>
<organism evidence="11">
    <name type="scientific">Pundamilia nyererei</name>
    <dbReference type="NCBI Taxonomy" id="303518"/>
    <lineage>
        <taxon>Eukaryota</taxon>
        <taxon>Metazoa</taxon>
        <taxon>Chordata</taxon>
        <taxon>Craniata</taxon>
        <taxon>Vertebrata</taxon>
        <taxon>Euteleostomi</taxon>
        <taxon>Actinopterygii</taxon>
        <taxon>Neopterygii</taxon>
        <taxon>Teleostei</taxon>
        <taxon>Neoteleostei</taxon>
        <taxon>Acanthomorphata</taxon>
        <taxon>Ovalentaria</taxon>
        <taxon>Cichlomorphae</taxon>
        <taxon>Cichliformes</taxon>
        <taxon>Cichlidae</taxon>
        <taxon>African cichlids</taxon>
        <taxon>Pseudocrenilabrinae</taxon>
        <taxon>Haplochromini</taxon>
        <taxon>Pundamilia</taxon>
    </lineage>
</organism>
<sequence length="433" mass="49728">VSWSAVGGWNFHKHILFLFVSAMALISSCRSLPRTDYPILPGHHFMFTWNAPTELCNIHFGMPLDLSYFSFVSSTLKTVTNQSISIFYIDRFGIFPYIDEDTGEMHDEGLPQIIDMQDHHDDAADDIKHYIPTDGPGLAVLDFEEWRPQWIRNWGSKDIFTSLSEDEAEERAKIVFERAAKRYFVRIIQIGKKLRPKRLWGYYLYPECYNYDYNQDMVGFTGECPDIEKQRNENLLLVLVLYMNNEFQLSVNITLTLSVLFVQFDLVNTTGEAAALGAAGVISWGDMNVTDTEDSCFDAQHHLEQVTNRYIVNVSTATRLCSDALCQGQGRCIRKHWGDDVFLHLHSCHYQIKQQHRGGPLTVSGGLSQDDINLFDKNFDCMCYTEKPCRSVITLNVIHDAVINTRNRAADRTHSILHVHLYLCVLVWVFVSE</sequence>
<keyword evidence="4 9" id="KW-0326">Glycosidase</keyword>
<evidence type="ECO:0000256" key="1">
    <source>
        <dbReference type="ARBA" id="ARBA00000251"/>
    </source>
</evidence>
<dbReference type="PANTHER" id="PTHR11769:SF20">
    <property type="entry name" value="HYALURONIDASE PH-20"/>
    <property type="match status" value="1"/>
</dbReference>
<dbReference type="SUPFAM" id="SSF51445">
    <property type="entry name" value="(Trans)glycosidases"/>
    <property type="match status" value="1"/>
</dbReference>
<dbReference type="InterPro" id="IPR017853">
    <property type="entry name" value="GH"/>
</dbReference>
<keyword evidence="10" id="KW-0732">Signal</keyword>
<protein>
    <recommendedName>
        <fullName evidence="9">Hyaluronidase</fullName>
        <ecNumber evidence="9">3.2.1.35</ecNumber>
    </recommendedName>
</protein>
<dbReference type="STRING" id="303518.ENSPNYP00000014449"/>
<name>A0A3B4FXI3_9CICH</name>
<dbReference type="GeneTree" id="ENSGT01020000230364"/>
<gene>
    <name evidence="11" type="primary">SPAM1</name>
</gene>
<dbReference type="GO" id="GO:0030214">
    <property type="term" value="P:hyaluronan catabolic process"/>
    <property type="evidence" value="ECO:0007669"/>
    <property type="project" value="TreeGrafter"/>
</dbReference>
<feature type="active site" description="Proton donor" evidence="6">
    <location>
        <position position="144"/>
    </location>
</feature>
<dbReference type="GO" id="GO:0005975">
    <property type="term" value="P:carbohydrate metabolic process"/>
    <property type="evidence" value="ECO:0007669"/>
    <property type="project" value="UniProtKB-UniRule"/>
</dbReference>
<reference evidence="11" key="1">
    <citation type="submission" date="2023-09" db="UniProtKB">
        <authorList>
            <consortium name="Ensembl"/>
        </authorList>
    </citation>
    <scope>IDENTIFICATION</scope>
</reference>
<feature type="signal peptide" evidence="10">
    <location>
        <begin position="1"/>
        <end position="31"/>
    </location>
</feature>
<evidence type="ECO:0000256" key="6">
    <source>
        <dbReference type="PIRSR" id="PIRSR038193-1"/>
    </source>
</evidence>
<evidence type="ECO:0000256" key="3">
    <source>
        <dbReference type="ARBA" id="ARBA00023157"/>
    </source>
</evidence>
<dbReference type="GO" id="GO:0001669">
    <property type="term" value="C:acrosomal vesicle"/>
    <property type="evidence" value="ECO:0007669"/>
    <property type="project" value="TreeGrafter"/>
</dbReference>
<dbReference type="GO" id="GO:0004415">
    <property type="term" value="F:hyalurononglucosaminidase activity"/>
    <property type="evidence" value="ECO:0007669"/>
    <property type="project" value="UniProtKB-UniRule"/>
</dbReference>